<dbReference type="SUPFAM" id="SSF48113">
    <property type="entry name" value="Heme-dependent peroxidases"/>
    <property type="match status" value="1"/>
</dbReference>
<evidence type="ECO:0000256" key="4">
    <source>
        <dbReference type="ARBA" id="ARBA00012313"/>
    </source>
</evidence>
<dbReference type="InterPro" id="IPR000823">
    <property type="entry name" value="Peroxidase_pln"/>
</dbReference>
<feature type="binding site" evidence="18">
    <location>
        <position position="78"/>
    </location>
    <ligand>
        <name>Ca(2+)</name>
        <dbReference type="ChEBI" id="CHEBI:29108"/>
        <label>1</label>
    </ligand>
</feature>
<dbReference type="EMBL" id="JAKOGI010000208">
    <property type="protein sequence ID" value="KAJ8439755.1"/>
    <property type="molecule type" value="Genomic_DNA"/>
</dbReference>
<dbReference type="InterPro" id="IPR019793">
    <property type="entry name" value="Peroxidases_heam-ligand_BS"/>
</dbReference>
<feature type="chain" id="PRO_5040535061" description="Peroxidase" evidence="21">
    <location>
        <begin position="34"/>
        <end position="336"/>
    </location>
</feature>
<evidence type="ECO:0000256" key="18">
    <source>
        <dbReference type="PIRSR" id="PIRSR600823-3"/>
    </source>
</evidence>
<evidence type="ECO:0000256" key="7">
    <source>
        <dbReference type="ARBA" id="ARBA00022617"/>
    </source>
</evidence>
<comment type="similarity">
    <text evidence="3">Belongs to the peroxidase family. Ascorbate peroxidase subfamily.</text>
</comment>
<dbReference type="PROSITE" id="PS00436">
    <property type="entry name" value="PEROXIDASE_2"/>
    <property type="match status" value="1"/>
</dbReference>
<evidence type="ECO:0000256" key="3">
    <source>
        <dbReference type="ARBA" id="ARBA00006873"/>
    </source>
</evidence>
<evidence type="ECO:0000313" key="23">
    <source>
        <dbReference type="EMBL" id="KAJ8439755.1"/>
    </source>
</evidence>
<evidence type="ECO:0000256" key="15">
    <source>
        <dbReference type="ARBA" id="ARBA00023324"/>
    </source>
</evidence>
<feature type="binding site" evidence="17">
    <location>
        <position position="172"/>
    </location>
    <ligand>
        <name>substrate</name>
    </ligand>
</feature>
<feature type="disulfide bond" evidence="20">
    <location>
        <begin position="79"/>
        <end position="84"/>
    </location>
</feature>
<feature type="site" description="Transition state stabilizer" evidence="19">
    <location>
        <position position="73"/>
    </location>
</feature>
<evidence type="ECO:0000256" key="16">
    <source>
        <dbReference type="PIRSR" id="PIRSR600823-1"/>
    </source>
</evidence>
<keyword evidence="5 21" id="KW-0964">Secreted</keyword>
<evidence type="ECO:0000256" key="10">
    <source>
        <dbReference type="ARBA" id="ARBA00022837"/>
    </source>
</evidence>
<dbReference type="GO" id="GO:0020037">
    <property type="term" value="F:heme binding"/>
    <property type="evidence" value="ECO:0007669"/>
    <property type="project" value="UniProtKB-UniRule"/>
</dbReference>
<evidence type="ECO:0000256" key="21">
    <source>
        <dbReference type="RuleBase" id="RU362060"/>
    </source>
</evidence>
<feature type="domain" description="Plant heme peroxidase family profile" evidence="22">
    <location>
        <begin position="36"/>
        <end position="336"/>
    </location>
</feature>
<dbReference type="CDD" id="cd00693">
    <property type="entry name" value="secretory_peroxidase"/>
    <property type="match status" value="1"/>
</dbReference>
<feature type="binding site" evidence="18">
    <location>
        <position position="87"/>
    </location>
    <ligand>
        <name>Ca(2+)</name>
        <dbReference type="ChEBI" id="CHEBI:29108"/>
        <label>1</label>
    </ligand>
</feature>
<organism evidence="23 24">
    <name type="scientific">Carnegiea gigantea</name>
    <dbReference type="NCBI Taxonomy" id="171969"/>
    <lineage>
        <taxon>Eukaryota</taxon>
        <taxon>Viridiplantae</taxon>
        <taxon>Streptophyta</taxon>
        <taxon>Embryophyta</taxon>
        <taxon>Tracheophyta</taxon>
        <taxon>Spermatophyta</taxon>
        <taxon>Magnoliopsida</taxon>
        <taxon>eudicotyledons</taxon>
        <taxon>Gunneridae</taxon>
        <taxon>Pentapetalae</taxon>
        <taxon>Caryophyllales</taxon>
        <taxon>Cactineae</taxon>
        <taxon>Cactaceae</taxon>
        <taxon>Cactoideae</taxon>
        <taxon>Echinocereeae</taxon>
        <taxon>Carnegiea</taxon>
    </lineage>
</organism>
<dbReference type="Gene3D" id="1.10.420.10">
    <property type="entry name" value="Peroxidase, domain 2"/>
    <property type="match status" value="1"/>
</dbReference>
<evidence type="ECO:0000256" key="12">
    <source>
        <dbReference type="ARBA" id="ARBA00023004"/>
    </source>
</evidence>
<accession>A0A9Q1QGM6</accession>
<dbReference type="GO" id="GO:0046872">
    <property type="term" value="F:metal ion binding"/>
    <property type="evidence" value="ECO:0007669"/>
    <property type="project" value="UniProtKB-UniRule"/>
</dbReference>
<dbReference type="InterPro" id="IPR002016">
    <property type="entry name" value="Haem_peroxidase"/>
</dbReference>
<comment type="subcellular location">
    <subcellularLocation>
        <location evidence="21">Secreted</location>
    </subcellularLocation>
</comment>
<keyword evidence="7 21" id="KW-0349">Heme</keyword>
<proteinExistence type="inferred from homology"/>
<dbReference type="InterPro" id="IPR033905">
    <property type="entry name" value="Secretory_peroxidase"/>
</dbReference>
<evidence type="ECO:0000256" key="19">
    <source>
        <dbReference type="PIRSR" id="PIRSR600823-4"/>
    </source>
</evidence>
<feature type="signal peptide" evidence="21">
    <location>
        <begin position="1"/>
        <end position="33"/>
    </location>
</feature>
<keyword evidence="9 21" id="KW-0732">Signal</keyword>
<feature type="binding site" evidence="18">
    <location>
        <position position="81"/>
    </location>
    <ligand>
        <name>Ca(2+)</name>
        <dbReference type="ChEBI" id="CHEBI:29108"/>
        <label>1</label>
    </ligand>
</feature>
<keyword evidence="8 18" id="KW-0479">Metal-binding</keyword>
<dbReference type="PROSITE" id="PS50873">
    <property type="entry name" value="PEROXIDASE_4"/>
    <property type="match status" value="1"/>
</dbReference>
<dbReference type="PANTHER" id="PTHR31235">
    <property type="entry name" value="PEROXIDASE 25-RELATED"/>
    <property type="match status" value="1"/>
</dbReference>
<dbReference type="PRINTS" id="PR00458">
    <property type="entry name" value="PEROXIDASE"/>
</dbReference>
<feature type="disulfide bond" evidence="20">
    <location>
        <begin position="209"/>
        <end position="243"/>
    </location>
</feature>
<comment type="cofactor">
    <cofactor evidence="18 21">
        <name>heme b</name>
        <dbReference type="ChEBI" id="CHEBI:60344"/>
    </cofactor>
    <text evidence="18 21">Binds 1 heme b (iron(II)-protoporphyrin IX) group per subunit.</text>
</comment>
<evidence type="ECO:0000256" key="9">
    <source>
        <dbReference type="ARBA" id="ARBA00022729"/>
    </source>
</evidence>
<feature type="binding site" evidence="18">
    <location>
        <position position="263"/>
    </location>
    <ligand>
        <name>Ca(2+)</name>
        <dbReference type="ChEBI" id="CHEBI:29108"/>
        <label>2</label>
    </ligand>
</feature>
<dbReference type="PRINTS" id="PR00461">
    <property type="entry name" value="PLPEROXIDASE"/>
</dbReference>
<feature type="active site" description="Proton acceptor" evidence="16">
    <location>
        <position position="77"/>
    </location>
</feature>
<evidence type="ECO:0000256" key="5">
    <source>
        <dbReference type="ARBA" id="ARBA00022525"/>
    </source>
</evidence>
<feature type="binding site" evidence="18">
    <location>
        <position position="98"/>
    </location>
    <ligand>
        <name>Ca(2+)</name>
        <dbReference type="ChEBI" id="CHEBI:29108"/>
        <label>1</label>
    </ligand>
</feature>
<keyword evidence="11 21" id="KW-0560">Oxidoreductase</keyword>
<dbReference type="FunFam" id="1.10.420.10:FF:000008">
    <property type="entry name" value="Peroxidase"/>
    <property type="match status" value="1"/>
</dbReference>
<keyword evidence="14" id="KW-0325">Glycoprotein</keyword>
<dbReference type="InterPro" id="IPR010255">
    <property type="entry name" value="Haem_peroxidase_sf"/>
</dbReference>
<comment type="catalytic activity">
    <reaction evidence="1 21">
        <text>2 a phenolic donor + H2O2 = 2 a phenolic radical donor + 2 H2O</text>
        <dbReference type="Rhea" id="RHEA:56136"/>
        <dbReference type="ChEBI" id="CHEBI:15377"/>
        <dbReference type="ChEBI" id="CHEBI:16240"/>
        <dbReference type="ChEBI" id="CHEBI:139520"/>
        <dbReference type="ChEBI" id="CHEBI:139521"/>
        <dbReference type="EC" id="1.11.1.7"/>
    </reaction>
</comment>
<feature type="binding site" evidence="18">
    <location>
        <position position="85"/>
    </location>
    <ligand>
        <name>Ca(2+)</name>
        <dbReference type="ChEBI" id="CHEBI:29108"/>
        <label>1</label>
    </ligand>
</feature>
<keyword evidence="13 20" id="KW-1015">Disulfide bond</keyword>
<dbReference type="GO" id="GO:0140825">
    <property type="term" value="F:lactoperoxidase activity"/>
    <property type="evidence" value="ECO:0007669"/>
    <property type="project" value="UniProtKB-EC"/>
</dbReference>
<keyword evidence="24" id="KW-1185">Reference proteome</keyword>
<keyword evidence="10 18" id="KW-0106">Calcium</keyword>
<dbReference type="InterPro" id="IPR019794">
    <property type="entry name" value="Peroxidases_AS"/>
</dbReference>
<dbReference type="GO" id="GO:0006979">
    <property type="term" value="P:response to oxidative stress"/>
    <property type="evidence" value="ECO:0007669"/>
    <property type="project" value="UniProtKB-UniRule"/>
</dbReference>
<feature type="binding site" evidence="18">
    <location>
        <position position="203"/>
    </location>
    <ligand>
        <name>Ca(2+)</name>
        <dbReference type="ChEBI" id="CHEBI:29108"/>
        <label>2</label>
    </ligand>
</feature>
<feature type="disulfide bond" evidence="20">
    <location>
        <begin position="46"/>
        <end position="124"/>
    </location>
</feature>
<evidence type="ECO:0000256" key="11">
    <source>
        <dbReference type="ARBA" id="ARBA00023002"/>
    </source>
</evidence>
<dbReference type="Gene3D" id="1.10.520.10">
    <property type="match status" value="1"/>
</dbReference>
<feature type="disulfide bond" evidence="20">
    <location>
        <begin position="130"/>
        <end position="332"/>
    </location>
</feature>
<dbReference type="Pfam" id="PF00141">
    <property type="entry name" value="peroxidase"/>
    <property type="match status" value="1"/>
</dbReference>
<evidence type="ECO:0000256" key="2">
    <source>
        <dbReference type="ARBA" id="ARBA00002322"/>
    </source>
</evidence>
<evidence type="ECO:0000256" key="17">
    <source>
        <dbReference type="PIRSR" id="PIRSR600823-2"/>
    </source>
</evidence>
<evidence type="ECO:0000256" key="20">
    <source>
        <dbReference type="PIRSR" id="PIRSR600823-5"/>
    </source>
</evidence>
<dbReference type="GO" id="GO:0005576">
    <property type="term" value="C:extracellular region"/>
    <property type="evidence" value="ECO:0007669"/>
    <property type="project" value="UniProtKB-SubCell"/>
</dbReference>
<gene>
    <name evidence="23" type="ORF">Cgig2_009579</name>
</gene>
<dbReference type="OrthoDB" id="2113341at2759"/>
<evidence type="ECO:0000256" key="6">
    <source>
        <dbReference type="ARBA" id="ARBA00022559"/>
    </source>
</evidence>
<dbReference type="Proteomes" id="UP001153076">
    <property type="component" value="Unassembled WGS sequence"/>
</dbReference>
<evidence type="ECO:0000256" key="8">
    <source>
        <dbReference type="ARBA" id="ARBA00022723"/>
    </source>
</evidence>
<sequence>MSEMATPKKVSTYLFLHLVLLLLLPVVFDHVDAHHGLKVGFYKKSCPQAEVITKKVILKSILDARSLAGPLLRMFFHDCFVRGCDGSILLNSTSQRAEKDATPNQSLRGYQIIDRVKTALEQACPGVVSCADIIALVARDVVEATGGPAWDVETGRRDGLVSLLNEALNDLPAASLNISSLKASFQQKGLSAKDLVVLSGAHTIGVSHCASFSTRLYNFSGNGDADSDPSMDPDYVTALRKKCLKNGPNNIVEMDPGSFLNFDIHFYQLVSQRRGLFQSDAALLDDHETRAYVQSHQNGYSDSFFKDFVVSMKRMGRIGVLTGNSGEIRKVCSKVN</sequence>
<feature type="binding site" evidence="18">
    <location>
        <position position="255"/>
    </location>
    <ligand>
        <name>Ca(2+)</name>
        <dbReference type="ChEBI" id="CHEBI:29108"/>
        <label>2</label>
    </ligand>
</feature>
<dbReference type="EC" id="1.11.1.7" evidence="4 21"/>
<evidence type="ECO:0000256" key="13">
    <source>
        <dbReference type="ARBA" id="ARBA00023157"/>
    </source>
</evidence>
<feature type="binding site" evidence="18">
    <location>
        <position position="83"/>
    </location>
    <ligand>
        <name>Ca(2+)</name>
        <dbReference type="ChEBI" id="CHEBI:29108"/>
        <label>1</label>
    </ligand>
</feature>
<keyword evidence="12 18" id="KW-0408">Iron</keyword>
<protein>
    <recommendedName>
        <fullName evidence="4 21">Peroxidase</fullName>
        <ecNumber evidence="4 21">1.11.1.7</ecNumber>
    </recommendedName>
</protein>
<reference evidence="23" key="1">
    <citation type="submission" date="2022-04" db="EMBL/GenBank/DDBJ databases">
        <title>Carnegiea gigantea Genome sequencing and assembly v2.</title>
        <authorList>
            <person name="Copetti D."/>
            <person name="Sanderson M.J."/>
            <person name="Burquez A."/>
            <person name="Wojciechowski M.F."/>
        </authorList>
    </citation>
    <scope>NUCLEOTIDE SEQUENCE</scope>
    <source>
        <strain evidence="23">SGP5-SGP5p</strain>
        <tissue evidence="23">Aerial part</tissue>
    </source>
</reference>
<evidence type="ECO:0000259" key="22">
    <source>
        <dbReference type="PROSITE" id="PS50873"/>
    </source>
</evidence>
<comment type="function">
    <text evidence="2">Removal of H(2)O(2), oxidation of toxic reductants, biosynthesis and degradation of lignin, suberization, auxin catabolism, response to environmental stresses such as wounding, pathogen attack and oxidative stress. These functions might be dependent on each isozyme/isoform in each plant tissue.</text>
</comment>
<comment type="cofactor">
    <cofactor evidence="18 21">
        <name>Ca(2+)</name>
        <dbReference type="ChEBI" id="CHEBI:29108"/>
    </cofactor>
    <text evidence="18 21">Binds 2 calcium ions per subunit.</text>
</comment>
<comment type="caution">
    <text evidence="23">The sequence shown here is derived from an EMBL/GenBank/DDBJ whole genome shotgun (WGS) entry which is preliminary data.</text>
</comment>
<keyword evidence="15 21" id="KW-0376">Hydrogen peroxide</keyword>
<evidence type="ECO:0000256" key="14">
    <source>
        <dbReference type="ARBA" id="ARBA00023180"/>
    </source>
</evidence>
<keyword evidence="6 21" id="KW-0575">Peroxidase</keyword>
<dbReference type="PROSITE" id="PS00435">
    <property type="entry name" value="PEROXIDASE_1"/>
    <property type="match status" value="1"/>
</dbReference>
<comment type="similarity">
    <text evidence="21">Belongs to the peroxidase family. Classical plant (class III) peroxidase subfamily.</text>
</comment>
<dbReference type="GO" id="GO:0042744">
    <property type="term" value="P:hydrogen peroxide catabolic process"/>
    <property type="evidence" value="ECO:0007669"/>
    <property type="project" value="UniProtKB-KW"/>
</dbReference>
<dbReference type="FunFam" id="1.10.520.10:FF:000001">
    <property type="entry name" value="Peroxidase"/>
    <property type="match status" value="1"/>
</dbReference>
<evidence type="ECO:0000256" key="1">
    <source>
        <dbReference type="ARBA" id="ARBA00000189"/>
    </source>
</evidence>
<dbReference type="AlphaFoldDB" id="A0A9Q1QGM6"/>
<name>A0A9Q1QGM6_9CARY</name>
<feature type="binding site" description="axial binding residue" evidence="18">
    <location>
        <position position="202"/>
    </location>
    <ligand>
        <name>heme b</name>
        <dbReference type="ChEBI" id="CHEBI:60344"/>
    </ligand>
    <ligandPart>
        <name>Fe</name>
        <dbReference type="ChEBI" id="CHEBI:18248"/>
    </ligandPart>
</feature>
<evidence type="ECO:0000313" key="24">
    <source>
        <dbReference type="Proteomes" id="UP001153076"/>
    </source>
</evidence>